<accession>A0ABM3JU92</accession>
<reference evidence="3" key="1">
    <citation type="submission" date="2025-08" db="UniProtKB">
        <authorList>
            <consortium name="RefSeq"/>
        </authorList>
    </citation>
    <scope>IDENTIFICATION</scope>
    <source>
        <tissue evidence="3">Adult</tissue>
    </source>
</reference>
<organism evidence="2 3">
    <name type="scientific">Bactrocera dorsalis</name>
    <name type="common">Oriental fruit fly</name>
    <name type="synonym">Dacus dorsalis</name>
    <dbReference type="NCBI Taxonomy" id="27457"/>
    <lineage>
        <taxon>Eukaryota</taxon>
        <taxon>Metazoa</taxon>
        <taxon>Ecdysozoa</taxon>
        <taxon>Arthropoda</taxon>
        <taxon>Hexapoda</taxon>
        <taxon>Insecta</taxon>
        <taxon>Pterygota</taxon>
        <taxon>Neoptera</taxon>
        <taxon>Endopterygota</taxon>
        <taxon>Diptera</taxon>
        <taxon>Brachycera</taxon>
        <taxon>Muscomorpha</taxon>
        <taxon>Tephritoidea</taxon>
        <taxon>Tephritidae</taxon>
        <taxon>Bactrocera</taxon>
        <taxon>Bactrocera</taxon>
    </lineage>
</organism>
<feature type="region of interest" description="Disordered" evidence="1">
    <location>
        <begin position="107"/>
        <end position="127"/>
    </location>
</feature>
<dbReference type="Proteomes" id="UP001652620">
    <property type="component" value="Chromosome 4"/>
</dbReference>
<keyword evidence="2" id="KW-1185">Reference proteome</keyword>
<dbReference type="GeneID" id="109579318"/>
<gene>
    <name evidence="3" type="primary">LOC109579318</name>
</gene>
<evidence type="ECO:0000256" key="1">
    <source>
        <dbReference type="SAM" id="MobiDB-lite"/>
    </source>
</evidence>
<name>A0ABM3JU92_BACDO</name>
<evidence type="ECO:0000313" key="3">
    <source>
        <dbReference type="RefSeq" id="XP_049312808.1"/>
    </source>
</evidence>
<sequence length="207" mass="23967">MSQRKVLKVSYHGKRQLIRYKLGSTYDEILKTIMQHFQIPYKRKSATSLKLTNEAGKVFSKRHLKNYLLLFPSPKITFHLQSNQQTTVSSGKNLRILPRSNNAINTVTTKQQKSRKRQRESDYEYDPTYPTTPVFRMNCFIGVYPSECSPPPTKRVRFSESSNSIRIIPARSETKEIVEGALRRTSSFMGEYPQMATQTKLTAEHLN</sequence>
<evidence type="ECO:0000313" key="2">
    <source>
        <dbReference type="Proteomes" id="UP001652620"/>
    </source>
</evidence>
<proteinExistence type="predicted"/>
<protein>
    <submittedName>
        <fullName evidence="3">Uncharacterized protein LOC109579318</fullName>
    </submittedName>
</protein>
<dbReference type="RefSeq" id="XP_049312808.1">
    <property type="nucleotide sequence ID" value="XM_049456851.1"/>
</dbReference>